<name>A0AAN8IMU9_TRICO</name>
<keyword evidence="1" id="KW-0812">Transmembrane</keyword>
<evidence type="ECO:0000313" key="3">
    <source>
        <dbReference type="Proteomes" id="UP001331761"/>
    </source>
</evidence>
<accession>A0AAN8IMU9</accession>
<protein>
    <recommendedName>
        <fullName evidence="4">7TM GPCR serpentine receptor class x (Srx) domain-containing protein</fullName>
    </recommendedName>
</protein>
<proteinExistence type="predicted"/>
<keyword evidence="1" id="KW-1133">Transmembrane helix</keyword>
<dbReference type="EMBL" id="WIXE01007614">
    <property type="protein sequence ID" value="KAK5980279.1"/>
    <property type="molecule type" value="Genomic_DNA"/>
</dbReference>
<keyword evidence="3" id="KW-1185">Reference proteome</keyword>
<comment type="caution">
    <text evidence="2">The sequence shown here is derived from an EMBL/GenBank/DDBJ whole genome shotgun (WGS) entry which is preliminary data.</text>
</comment>
<sequence length="216" mass="24730">MDALIIYCACTTGEIRRHFVLQTVFLAMVMDIAAYLNVLIFDFPSLILDIDVTVGAPMEYLLVSIAFGQWFTQLFVLFVLSVIHAVAVFSPARFMAFTPDTMRMVNIMIVVIDIILIAPIFTPYCGYYYSTQGHFWRVDRERPYSYIYLNCNSILQDPQNSKTFVVTSEDESVFNVGVANSTLQRISLQPRNATCFQLHITERLLLGYDNAVQRIF</sequence>
<feature type="transmembrane region" description="Helical" evidence="1">
    <location>
        <begin position="19"/>
        <end position="40"/>
    </location>
</feature>
<feature type="transmembrane region" description="Helical" evidence="1">
    <location>
        <begin position="101"/>
        <end position="121"/>
    </location>
</feature>
<dbReference type="AlphaFoldDB" id="A0AAN8IMU9"/>
<organism evidence="2 3">
    <name type="scientific">Trichostrongylus colubriformis</name>
    <name type="common">Black scour worm</name>
    <dbReference type="NCBI Taxonomy" id="6319"/>
    <lineage>
        <taxon>Eukaryota</taxon>
        <taxon>Metazoa</taxon>
        <taxon>Ecdysozoa</taxon>
        <taxon>Nematoda</taxon>
        <taxon>Chromadorea</taxon>
        <taxon>Rhabditida</taxon>
        <taxon>Rhabditina</taxon>
        <taxon>Rhabditomorpha</taxon>
        <taxon>Strongyloidea</taxon>
        <taxon>Trichostrongylidae</taxon>
        <taxon>Trichostrongylus</taxon>
    </lineage>
</organism>
<evidence type="ECO:0000256" key="1">
    <source>
        <dbReference type="SAM" id="Phobius"/>
    </source>
</evidence>
<feature type="transmembrane region" description="Helical" evidence="1">
    <location>
        <begin position="60"/>
        <end position="89"/>
    </location>
</feature>
<dbReference type="Proteomes" id="UP001331761">
    <property type="component" value="Unassembled WGS sequence"/>
</dbReference>
<gene>
    <name evidence="2" type="ORF">GCK32_011408</name>
</gene>
<reference evidence="2 3" key="1">
    <citation type="submission" date="2019-10" db="EMBL/GenBank/DDBJ databases">
        <title>Assembly and Annotation for the nematode Trichostrongylus colubriformis.</title>
        <authorList>
            <person name="Martin J."/>
        </authorList>
    </citation>
    <scope>NUCLEOTIDE SEQUENCE [LARGE SCALE GENOMIC DNA]</scope>
    <source>
        <strain evidence="2">G859</strain>
        <tissue evidence="2">Whole worm</tissue>
    </source>
</reference>
<evidence type="ECO:0000313" key="2">
    <source>
        <dbReference type="EMBL" id="KAK5980279.1"/>
    </source>
</evidence>
<keyword evidence="1" id="KW-0472">Membrane</keyword>
<evidence type="ECO:0008006" key="4">
    <source>
        <dbReference type="Google" id="ProtNLM"/>
    </source>
</evidence>